<protein>
    <submittedName>
        <fullName evidence="7">Uncharacterized protein</fullName>
    </submittedName>
</protein>
<reference evidence="7 8" key="1">
    <citation type="submission" date="2014-04" db="EMBL/GenBank/DDBJ databases">
        <title>Evolutionary Origins and Diversification of the Mycorrhizal Mutualists.</title>
        <authorList>
            <consortium name="DOE Joint Genome Institute"/>
            <consortium name="Mycorrhizal Genomics Consortium"/>
            <person name="Kohler A."/>
            <person name="Kuo A."/>
            <person name="Nagy L.G."/>
            <person name="Floudas D."/>
            <person name="Copeland A."/>
            <person name="Barry K.W."/>
            <person name="Cichocki N."/>
            <person name="Veneault-Fourrey C."/>
            <person name="LaButti K."/>
            <person name="Lindquist E.A."/>
            <person name="Lipzen A."/>
            <person name="Lundell T."/>
            <person name="Morin E."/>
            <person name="Murat C."/>
            <person name="Riley R."/>
            <person name="Ohm R."/>
            <person name="Sun H."/>
            <person name="Tunlid A."/>
            <person name="Henrissat B."/>
            <person name="Grigoriev I.V."/>
            <person name="Hibbett D.S."/>
            <person name="Martin F."/>
        </authorList>
    </citation>
    <scope>NUCLEOTIDE SEQUENCE [LARGE SCALE GENOMIC DNA]</scope>
    <source>
        <strain evidence="7 8">Koide BX008</strain>
    </source>
</reference>
<name>A0A0C2TUB4_AMAMK</name>
<dbReference type="InterPro" id="IPR001680">
    <property type="entry name" value="WD40_rpt"/>
</dbReference>
<keyword evidence="3" id="KW-0677">Repeat</keyword>
<dbReference type="STRING" id="946122.A0A0C2TUB4"/>
<evidence type="ECO:0000256" key="3">
    <source>
        <dbReference type="ARBA" id="ARBA00022737"/>
    </source>
</evidence>
<evidence type="ECO:0000256" key="5">
    <source>
        <dbReference type="ARBA" id="ARBA00023163"/>
    </source>
</evidence>
<dbReference type="InterPro" id="IPR051243">
    <property type="entry name" value="PcG_WD-repeat"/>
</dbReference>
<dbReference type="InParanoid" id="A0A0C2TUB4"/>
<dbReference type="Gene3D" id="2.130.10.10">
    <property type="entry name" value="YVTN repeat-like/Quinoprotein amine dehydrogenase"/>
    <property type="match status" value="1"/>
</dbReference>
<dbReference type="AlphaFoldDB" id="A0A0C2TUB4"/>
<gene>
    <name evidence="7" type="ORF">M378DRAFT_6776</name>
</gene>
<keyword evidence="8" id="KW-1185">Reference proteome</keyword>
<dbReference type="Proteomes" id="UP000054549">
    <property type="component" value="Unassembled WGS sequence"/>
</dbReference>
<dbReference type="InterPro" id="IPR036322">
    <property type="entry name" value="WD40_repeat_dom_sf"/>
</dbReference>
<comment type="similarity">
    <text evidence="1">Belongs to the WD repeat ESC family.</text>
</comment>
<evidence type="ECO:0000256" key="2">
    <source>
        <dbReference type="ARBA" id="ARBA00022574"/>
    </source>
</evidence>
<evidence type="ECO:0000256" key="6">
    <source>
        <dbReference type="SAM" id="MobiDB-lite"/>
    </source>
</evidence>
<keyword evidence="2" id="KW-0853">WD repeat</keyword>
<dbReference type="HOGENOM" id="CLU_035513_0_0_1"/>
<sequence>MIPAPTILADDADSGDSDFRSPDATSPFLLTRRVTFQKHIDSAFRSIAAFPWDNDSVSVIWESSQELSRDAWNSMVIAYEDAVATATDSCVEIYFIRKNKSLSFTLPPALEREKPLLADSIHLAWVLSPLMPYQPLLTISRLHTTYILNVTKSVLDACLIGHGSAITSVTVHPVHPHIFATTSRDFTTRIYDLRFPPHTEADVQYNPHWPPSTYPSSAGPAFGLNMGTKEGEGMGRCIIVLMGGRMSQTGGHSAAVLGAETIDSYMWSKFSAIRDPVVTLLKLDRAVKIWALPPTLDCARLIRMDKPIFSSSSLHRARVVSVNWLSEDILQTHSAPVILPTTADDGQPVEFITEPGDLLLWQWLGLKRYFPPHATTYQQRLRSELSDWMNSGKRRVSKHVSYIEE</sequence>
<evidence type="ECO:0000256" key="4">
    <source>
        <dbReference type="ARBA" id="ARBA00023015"/>
    </source>
</evidence>
<accession>A0A0C2TUB4</accession>
<keyword evidence="4" id="KW-0805">Transcription regulation</keyword>
<evidence type="ECO:0000313" key="8">
    <source>
        <dbReference type="Proteomes" id="UP000054549"/>
    </source>
</evidence>
<evidence type="ECO:0000256" key="1">
    <source>
        <dbReference type="ARBA" id="ARBA00008075"/>
    </source>
</evidence>
<dbReference type="PANTHER" id="PTHR10253">
    <property type="entry name" value="POLYCOMB PROTEIN"/>
    <property type="match status" value="1"/>
</dbReference>
<proteinExistence type="inferred from homology"/>
<organism evidence="7 8">
    <name type="scientific">Amanita muscaria (strain Koide BX008)</name>
    <dbReference type="NCBI Taxonomy" id="946122"/>
    <lineage>
        <taxon>Eukaryota</taxon>
        <taxon>Fungi</taxon>
        <taxon>Dikarya</taxon>
        <taxon>Basidiomycota</taxon>
        <taxon>Agaricomycotina</taxon>
        <taxon>Agaricomycetes</taxon>
        <taxon>Agaricomycetidae</taxon>
        <taxon>Agaricales</taxon>
        <taxon>Pluteineae</taxon>
        <taxon>Amanitaceae</taxon>
        <taxon>Amanita</taxon>
    </lineage>
</organism>
<dbReference type="InterPro" id="IPR015943">
    <property type="entry name" value="WD40/YVTN_repeat-like_dom_sf"/>
</dbReference>
<dbReference type="SUPFAM" id="SSF50978">
    <property type="entry name" value="WD40 repeat-like"/>
    <property type="match status" value="1"/>
</dbReference>
<dbReference type="OrthoDB" id="7318948at2759"/>
<keyword evidence="5" id="KW-0804">Transcription</keyword>
<dbReference type="SMART" id="SM00320">
    <property type="entry name" value="WD40"/>
    <property type="match status" value="1"/>
</dbReference>
<evidence type="ECO:0000313" key="7">
    <source>
        <dbReference type="EMBL" id="KIL70894.1"/>
    </source>
</evidence>
<dbReference type="EMBL" id="KN818223">
    <property type="protein sequence ID" value="KIL70894.1"/>
    <property type="molecule type" value="Genomic_DNA"/>
</dbReference>
<feature type="region of interest" description="Disordered" evidence="6">
    <location>
        <begin position="1"/>
        <end position="20"/>
    </location>
</feature>